<dbReference type="CDD" id="cd06583">
    <property type="entry name" value="PGRP"/>
    <property type="match status" value="1"/>
</dbReference>
<proteinExistence type="inferred from homology"/>
<feature type="chain" id="PRO_5043362435" description="Peptidoglycan recognition protein family domain-containing protein" evidence="2">
    <location>
        <begin position="23"/>
        <end position="392"/>
    </location>
</feature>
<dbReference type="PANTHER" id="PTHR11022">
    <property type="entry name" value="PEPTIDOGLYCAN RECOGNITION PROTEIN"/>
    <property type="match status" value="1"/>
</dbReference>
<feature type="domain" description="Peptidoglycan recognition protein family" evidence="3">
    <location>
        <begin position="243"/>
        <end position="369"/>
    </location>
</feature>
<dbReference type="GO" id="GO:0009253">
    <property type="term" value="P:peptidoglycan catabolic process"/>
    <property type="evidence" value="ECO:0007669"/>
    <property type="project" value="InterPro"/>
</dbReference>
<dbReference type="Proteomes" id="UP001460270">
    <property type="component" value="Unassembled WGS sequence"/>
</dbReference>
<evidence type="ECO:0000313" key="4">
    <source>
        <dbReference type="EMBL" id="KAK7940158.1"/>
    </source>
</evidence>
<dbReference type="PANTHER" id="PTHR11022:SF66">
    <property type="entry name" value="N-ACETYLMURAMOYL-L-ALANINE AMIDASE"/>
    <property type="match status" value="1"/>
</dbReference>
<evidence type="ECO:0000256" key="2">
    <source>
        <dbReference type="SAM" id="SignalP"/>
    </source>
</evidence>
<evidence type="ECO:0000313" key="5">
    <source>
        <dbReference type="Proteomes" id="UP001460270"/>
    </source>
</evidence>
<dbReference type="Gene3D" id="3.40.80.10">
    <property type="entry name" value="Peptidoglycan recognition protein-like"/>
    <property type="match status" value="2"/>
</dbReference>
<dbReference type="GO" id="GO:0008745">
    <property type="term" value="F:N-acetylmuramoyl-L-alanine amidase activity"/>
    <property type="evidence" value="ECO:0007669"/>
    <property type="project" value="InterPro"/>
</dbReference>
<keyword evidence="2" id="KW-0732">Signal</keyword>
<comment type="caution">
    <text evidence="4">The sequence shown here is derived from an EMBL/GenBank/DDBJ whole genome shotgun (WGS) entry which is preliminary data.</text>
</comment>
<protein>
    <recommendedName>
        <fullName evidence="3">Peptidoglycan recognition protein family domain-containing protein</fullName>
    </recommendedName>
</protein>
<gene>
    <name evidence="4" type="ORF">WMY93_003484</name>
</gene>
<evidence type="ECO:0000259" key="3">
    <source>
        <dbReference type="SMART" id="SM00701"/>
    </source>
</evidence>
<dbReference type="InterPro" id="IPR002502">
    <property type="entry name" value="Amidase_domain"/>
</dbReference>
<dbReference type="InterPro" id="IPR015510">
    <property type="entry name" value="PGRP"/>
</dbReference>
<feature type="signal peptide" evidence="2">
    <location>
        <begin position="1"/>
        <end position="22"/>
    </location>
</feature>
<evidence type="ECO:0000256" key="1">
    <source>
        <dbReference type="ARBA" id="ARBA00007553"/>
    </source>
</evidence>
<dbReference type="GO" id="GO:0008270">
    <property type="term" value="F:zinc ion binding"/>
    <property type="evidence" value="ECO:0007669"/>
    <property type="project" value="InterPro"/>
</dbReference>
<dbReference type="SMART" id="SM00701">
    <property type="entry name" value="PGRP"/>
    <property type="match status" value="1"/>
</dbReference>
<dbReference type="InterPro" id="IPR036505">
    <property type="entry name" value="Amidase/PGRP_sf"/>
</dbReference>
<name>A0AAW0PWB1_9GOBI</name>
<accession>A0AAW0PWB1</accession>
<keyword evidence="5" id="KW-1185">Reference proteome</keyword>
<reference evidence="5" key="1">
    <citation type="submission" date="2024-04" db="EMBL/GenBank/DDBJ databases">
        <title>Salinicola lusitanus LLJ914,a marine bacterium isolated from the Okinawa Trough.</title>
        <authorList>
            <person name="Li J."/>
        </authorList>
    </citation>
    <scope>NUCLEOTIDE SEQUENCE [LARGE SCALE GENOMIC DNA]</scope>
</reference>
<dbReference type="SUPFAM" id="SSF55846">
    <property type="entry name" value="N-acetylmuramoyl-L-alanine amidase-like"/>
    <property type="match status" value="1"/>
</dbReference>
<dbReference type="AlphaFoldDB" id="A0AAW0PWB1"/>
<dbReference type="InterPro" id="IPR006619">
    <property type="entry name" value="PGRP_domain_met/bac"/>
</dbReference>
<sequence length="392" mass="43715">MAHHWRCTLLLLGILFGLGIEASSWHMDDFIKALKDLENSNPDVKPVHLLRALRSASGLTDPFTQHYLGKPKSTSSLHSNVSQYLISALHYHIAPNNQELGVVLTKDGTTVALRPLLLGIEAGFLRRLRWDVPSRLLGTPATKKSPHFEDLGPDGCWDNIASPQLFTLAHRPSLLTTAQVNGGMDGVILAREAYKSRSLKLSALLTLYYSHQLDQRGLDAAPRIISQRRRENFKQLPSHRPALHVGRRAVQGTPTNLTLPLKFLFIHHTSTPSKPCVTFEQCSADMRAMQRFHQDDRGWDDIGYRLVLAGSSHSGHNSVGYGVSFIGDYSRTLPSAHSMELVRNKFASCAVRDSRLVDNYILQGHRQVVSTACPGDALFHEIQTWEHFGVTN</sequence>
<organism evidence="4 5">
    <name type="scientific">Mugilogobius chulae</name>
    <name type="common">yellowstripe goby</name>
    <dbReference type="NCBI Taxonomy" id="88201"/>
    <lineage>
        <taxon>Eukaryota</taxon>
        <taxon>Metazoa</taxon>
        <taxon>Chordata</taxon>
        <taxon>Craniata</taxon>
        <taxon>Vertebrata</taxon>
        <taxon>Euteleostomi</taxon>
        <taxon>Actinopterygii</taxon>
        <taxon>Neopterygii</taxon>
        <taxon>Teleostei</taxon>
        <taxon>Neoteleostei</taxon>
        <taxon>Acanthomorphata</taxon>
        <taxon>Gobiaria</taxon>
        <taxon>Gobiiformes</taxon>
        <taxon>Gobioidei</taxon>
        <taxon>Gobiidae</taxon>
        <taxon>Gobionellinae</taxon>
        <taxon>Mugilogobius</taxon>
    </lineage>
</organism>
<dbReference type="EMBL" id="JBBPFD010000002">
    <property type="protein sequence ID" value="KAK7940158.1"/>
    <property type="molecule type" value="Genomic_DNA"/>
</dbReference>
<comment type="similarity">
    <text evidence="1">Belongs to the N-acetylmuramoyl-L-alanine amidase 2 family.</text>
</comment>